<dbReference type="RefSeq" id="WP_106681879.1">
    <property type="nucleotide sequence ID" value="NZ_PXWG01000187.1"/>
</dbReference>
<comment type="caution">
    <text evidence="2">The sequence shown here is derived from an EMBL/GenBank/DDBJ whole genome shotgun (WGS) entry which is preliminary data.</text>
</comment>
<dbReference type="Proteomes" id="UP000242427">
    <property type="component" value="Unassembled WGS sequence"/>
</dbReference>
<accession>A0A9X7JIV1</accession>
<evidence type="ECO:0000313" key="2">
    <source>
        <dbReference type="EMBL" id="PSJ24477.1"/>
    </source>
</evidence>
<dbReference type="AlphaFoldDB" id="A0A9X7JIV1"/>
<proteinExistence type="predicted"/>
<evidence type="ECO:0000313" key="3">
    <source>
        <dbReference type="Proteomes" id="UP000242427"/>
    </source>
</evidence>
<dbReference type="PANTHER" id="PTHR38847">
    <property type="match status" value="1"/>
</dbReference>
<feature type="chain" id="PRO_5040773772" evidence="1">
    <location>
        <begin position="21"/>
        <end position="212"/>
    </location>
</feature>
<dbReference type="Pfam" id="PF14273">
    <property type="entry name" value="DUF4360"/>
    <property type="match status" value="1"/>
</dbReference>
<protein>
    <submittedName>
        <fullName evidence="2">DUF4360 domain-containing protein</fullName>
    </submittedName>
</protein>
<evidence type="ECO:0000256" key="1">
    <source>
        <dbReference type="SAM" id="SignalP"/>
    </source>
</evidence>
<sequence length="212" mass="21949">MFRALTAAGAALAFATTAFAPGTAAAADDPPPGRVIIEVATVNGLGCPAGTMTVAMSGDNTAFTLMLGTMLAQVGVGSKPNDALRQCRIRMNIRSPQGYTYAIDRADYAGMLHLERGASGTVSVKNSVQGDYSAPAKRAFTGPADESWRISNAPDPLVYAPCAPSALELNIVLRVSAGTSDTSTTTSFLALDSADGYARADFHLAWKRCPAA</sequence>
<dbReference type="InterPro" id="IPR025649">
    <property type="entry name" value="DUF4360"/>
</dbReference>
<feature type="signal peptide" evidence="1">
    <location>
        <begin position="1"/>
        <end position="20"/>
    </location>
</feature>
<organism evidence="2 3">
    <name type="scientific">Streptosporangium nondiastaticum</name>
    <dbReference type="NCBI Taxonomy" id="35764"/>
    <lineage>
        <taxon>Bacteria</taxon>
        <taxon>Bacillati</taxon>
        <taxon>Actinomycetota</taxon>
        <taxon>Actinomycetes</taxon>
        <taxon>Streptosporangiales</taxon>
        <taxon>Streptosporangiaceae</taxon>
        <taxon>Streptosporangium</taxon>
    </lineage>
</organism>
<keyword evidence="1" id="KW-0732">Signal</keyword>
<dbReference type="OrthoDB" id="9152020at2"/>
<keyword evidence="3" id="KW-1185">Reference proteome</keyword>
<dbReference type="PANTHER" id="PTHR38847:SF1">
    <property type="entry name" value="PSEUDOURIDINE SYNTHASE RSUA_RLUA-LIKE DOMAIN-CONTAINING PROTEIN"/>
    <property type="match status" value="1"/>
</dbReference>
<reference evidence="2 3" key="1">
    <citation type="submission" date="2018-03" db="EMBL/GenBank/DDBJ databases">
        <title>Chitinolytic properties of Streptosporangium nondiastaticum TBG75A20.</title>
        <authorList>
            <person name="Gayathri V."/>
            <person name="Shiburaj S."/>
        </authorList>
    </citation>
    <scope>NUCLEOTIDE SEQUENCE [LARGE SCALE GENOMIC DNA]</scope>
    <source>
        <strain evidence="2 3">TBG75A20</strain>
    </source>
</reference>
<gene>
    <name evidence="2" type="ORF">B7P34_33175</name>
</gene>
<name>A0A9X7JIV1_9ACTN</name>
<dbReference type="EMBL" id="PXWG01000187">
    <property type="protein sequence ID" value="PSJ24477.1"/>
    <property type="molecule type" value="Genomic_DNA"/>
</dbReference>